<dbReference type="OrthoDB" id="9761532at2"/>
<dbReference type="PANTHER" id="PTHR43270">
    <property type="entry name" value="BETA-ALA-HIS DIPEPTIDASE"/>
    <property type="match status" value="1"/>
</dbReference>
<dbReference type="GO" id="GO:0046872">
    <property type="term" value="F:metal ion binding"/>
    <property type="evidence" value="ECO:0007669"/>
    <property type="project" value="UniProtKB-KW"/>
</dbReference>
<reference evidence="5 6" key="1">
    <citation type="submission" date="2017-10" db="EMBL/GenBank/DDBJ databases">
        <title>Draft genome sequences of strains TRE 1, TRE 9, TRE H and TRI 7, isolated from tamarins, belonging to four potential novel Bifidobacterium species.</title>
        <authorList>
            <person name="Mattarelli P."/>
            <person name="Modesto M."/>
            <person name="Puglisi E."/>
            <person name="Morelli L."/>
            <person name="Spezio C."/>
            <person name="Bonetti A."/>
            <person name="Sandri C."/>
        </authorList>
    </citation>
    <scope>NUCLEOTIDE SEQUENCE [LARGE SCALE GENOMIC DNA]</scope>
    <source>
        <strain evidence="6">TRE1</strain>
    </source>
</reference>
<dbReference type="InterPro" id="IPR002933">
    <property type="entry name" value="Peptidase_M20"/>
</dbReference>
<evidence type="ECO:0000256" key="2">
    <source>
        <dbReference type="ARBA" id="ARBA00022723"/>
    </source>
</evidence>
<gene>
    <name evidence="5" type="ORF">CS006_09050</name>
</gene>
<dbReference type="GO" id="GO:0006508">
    <property type="term" value="P:proteolysis"/>
    <property type="evidence" value="ECO:0007669"/>
    <property type="project" value="UniProtKB-KW"/>
</dbReference>
<sequence length="456" mass="48410">MTDITVEELRARIDDDWKRVVAALSDKIALGSVSAKGITGEHMKRSAEFVADLLRKEGVDARVVQSTNPDGTPGAWEVVGSRIVNPEAPTVLLYAHHDVQPVPDPAEWETEPFVATTKDDGRLYGRGAADDGGGIAIHSGALHALGDDLGVNIKVFIEGEEEMGSPSFIPFIEAHRDEFDSDVIIVADSGNWSAEIPSLTTSLRGNTCVDVTVRVLGHPVHSGQFGGPILDANTLASMLIASMYDENGSLVVPGVASEEPIGGLQRDLDEASLRADAAIVDGYRLAGTDSLASRLWTKPSVTVIGFDAHPVDGSFNVIADSARFRLSMRTSPNQKPAEAQQALADFLVAHAPFGAEVSVEPLENGQGWAMDPDSTVVKDAEEALAEAFETEPANKGEGGSIPFIPELQRIFPGAQVLVTGPEDPKANAHSPNESIDLPSLRKNILAEALILAKLAK</sequence>
<dbReference type="SUPFAM" id="SSF55031">
    <property type="entry name" value="Bacterial exopeptidase dimerisation domain"/>
    <property type="match status" value="1"/>
</dbReference>
<dbReference type="InterPro" id="IPR011650">
    <property type="entry name" value="Peptidase_M20_dimer"/>
</dbReference>
<accession>A0A2M9H7A6</accession>
<keyword evidence="3" id="KW-0378">Hydrolase</keyword>
<dbReference type="Pfam" id="PF01546">
    <property type="entry name" value="Peptidase_M20"/>
    <property type="match status" value="1"/>
</dbReference>
<evidence type="ECO:0000256" key="3">
    <source>
        <dbReference type="ARBA" id="ARBA00022801"/>
    </source>
</evidence>
<comment type="caution">
    <text evidence="5">The sequence shown here is derived from an EMBL/GenBank/DDBJ whole genome shotgun (WGS) entry which is preliminary data.</text>
</comment>
<dbReference type="RefSeq" id="WP_100511484.1">
    <property type="nucleotide sequence ID" value="NZ_PEBI01000004.1"/>
</dbReference>
<dbReference type="GO" id="GO:0008233">
    <property type="term" value="F:peptidase activity"/>
    <property type="evidence" value="ECO:0007669"/>
    <property type="project" value="UniProtKB-KW"/>
</dbReference>
<dbReference type="SUPFAM" id="SSF53187">
    <property type="entry name" value="Zn-dependent exopeptidases"/>
    <property type="match status" value="1"/>
</dbReference>
<dbReference type="InterPro" id="IPR051458">
    <property type="entry name" value="Cyt/Met_Dipeptidase"/>
</dbReference>
<evidence type="ECO:0000259" key="4">
    <source>
        <dbReference type="Pfam" id="PF07687"/>
    </source>
</evidence>
<dbReference type="Gene3D" id="3.40.630.10">
    <property type="entry name" value="Zn peptidases"/>
    <property type="match status" value="1"/>
</dbReference>
<evidence type="ECO:0000313" key="5">
    <source>
        <dbReference type="EMBL" id="PJM72698.1"/>
    </source>
</evidence>
<dbReference type="InterPro" id="IPR036264">
    <property type="entry name" value="Bact_exopeptidase_dim_dom"/>
</dbReference>
<dbReference type="PANTHER" id="PTHR43270:SF12">
    <property type="entry name" value="SUCCINYL-DIAMINOPIMELATE DESUCCINYLASE"/>
    <property type="match status" value="1"/>
</dbReference>
<name>A0A2M9H7A6_9BIFI</name>
<evidence type="ECO:0000313" key="6">
    <source>
        <dbReference type="Proteomes" id="UP000229095"/>
    </source>
</evidence>
<organism evidence="5 6">
    <name type="scientific">Bifidobacterium primatium</name>
    <dbReference type="NCBI Taxonomy" id="2045438"/>
    <lineage>
        <taxon>Bacteria</taxon>
        <taxon>Bacillati</taxon>
        <taxon>Actinomycetota</taxon>
        <taxon>Actinomycetes</taxon>
        <taxon>Bifidobacteriales</taxon>
        <taxon>Bifidobacteriaceae</taxon>
        <taxon>Bifidobacterium</taxon>
    </lineage>
</organism>
<dbReference type="NCBIfam" id="NF005914">
    <property type="entry name" value="PRK07907.1"/>
    <property type="match status" value="1"/>
</dbReference>
<keyword evidence="1" id="KW-0645">Protease</keyword>
<proteinExistence type="predicted"/>
<dbReference type="AlphaFoldDB" id="A0A2M9H7A6"/>
<dbReference type="Proteomes" id="UP000229095">
    <property type="component" value="Unassembled WGS sequence"/>
</dbReference>
<dbReference type="Pfam" id="PF07687">
    <property type="entry name" value="M20_dimer"/>
    <property type="match status" value="1"/>
</dbReference>
<dbReference type="EMBL" id="PEBI01000004">
    <property type="protein sequence ID" value="PJM72698.1"/>
    <property type="molecule type" value="Genomic_DNA"/>
</dbReference>
<dbReference type="Gene3D" id="3.30.70.360">
    <property type="match status" value="1"/>
</dbReference>
<keyword evidence="6" id="KW-1185">Reference proteome</keyword>
<feature type="domain" description="Peptidase M20 dimerisation" evidence="4">
    <location>
        <begin position="210"/>
        <end position="352"/>
    </location>
</feature>
<protein>
    <submittedName>
        <fullName evidence="5">Dipeptidase</fullName>
    </submittedName>
</protein>
<keyword evidence="2" id="KW-0479">Metal-binding</keyword>
<evidence type="ECO:0000256" key="1">
    <source>
        <dbReference type="ARBA" id="ARBA00022670"/>
    </source>
</evidence>